<accession>A0AAI8C5Z1</accession>
<organism evidence="1 2">
    <name type="scientific">Myroides odoratimimus</name>
    <dbReference type="NCBI Taxonomy" id="76832"/>
    <lineage>
        <taxon>Bacteria</taxon>
        <taxon>Pseudomonadati</taxon>
        <taxon>Bacteroidota</taxon>
        <taxon>Flavobacteriia</taxon>
        <taxon>Flavobacteriales</taxon>
        <taxon>Flavobacteriaceae</taxon>
        <taxon>Myroides</taxon>
    </lineage>
</organism>
<dbReference type="AlphaFoldDB" id="A0AAI8C5Z1"/>
<evidence type="ECO:0000313" key="1">
    <source>
        <dbReference type="EMBL" id="ALU26727.1"/>
    </source>
</evidence>
<name>A0AAI8C5Z1_9FLAO</name>
<gene>
    <name evidence="1" type="ORF">AS202_11465</name>
</gene>
<sequence length="173" mass="20181">MTEIVAKESRVKRLQDFGLPQVFIENIGNIEELEFRVESEDSAYYYLPSILNYDILVGKEVTPIFCCGVSFTVLLQENDDERIVYFELECDEIYRDYGTNVELLLMDIMIEYYDDTVEDGVSLEDFIQVGNKIGFAKSEELYRLRNLSVEEYNEKYEDVDGWRIEIAEALGVV</sequence>
<proteinExistence type="predicted"/>
<dbReference type="Proteomes" id="UP000069030">
    <property type="component" value="Chromosome"/>
</dbReference>
<dbReference type="RefSeq" id="WP_058699459.1">
    <property type="nucleotide sequence ID" value="NZ_CP013690.1"/>
</dbReference>
<dbReference type="EMBL" id="CP013690">
    <property type="protein sequence ID" value="ALU26727.1"/>
    <property type="molecule type" value="Genomic_DNA"/>
</dbReference>
<evidence type="ECO:0000313" key="2">
    <source>
        <dbReference type="Proteomes" id="UP000069030"/>
    </source>
</evidence>
<reference evidence="1 2" key="1">
    <citation type="journal article" date="2016" name="J. Zhejiang Univ. Sci. B">
        <title>Antibiotic resistance mechanisms of Myroides sp.</title>
        <authorList>
            <person name="Hu S."/>
            <person name="Yuan S."/>
            <person name="Qu H."/>
            <person name="Jiang T."/>
            <person name="Zhou Y."/>
            <person name="Wang M."/>
            <person name="Ming D."/>
        </authorList>
    </citation>
    <scope>NUCLEOTIDE SEQUENCE [LARGE SCALE GENOMIC DNA]</scope>
    <source>
        <strain evidence="1 2">PR63039</strain>
    </source>
</reference>
<evidence type="ECO:0008006" key="3">
    <source>
        <dbReference type="Google" id="ProtNLM"/>
    </source>
</evidence>
<dbReference type="KEGG" id="mod:AS202_11465"/>
<protein>
    <recommendedName>
        <fullName evidence="3">DUF402 domain-containing protein</fullName>
    </recommendedName>
</protein>